<evidence type="ECO:0000256" key="1">
    <source>
        <dbReference type="ARBA" id="ARBA00004141"/>
    </source>
</evidence>
<feature type="transmembrane region" description="Helical" evidence="7">
    <location>
        <begin position="63"/>
        <end position="80"/>
    </location>
</feature>
<dbReference type="EMBL" id="MFQA01000044">
    <property type="protein sequence ID" value="OGH68399.1"/>
    <property type="molecule type" value="Genomic_DNA"/>
</dbReference>
<accession>A0A1F6M9U7</accession>
<dbReference type="Pfam" id="PF00950">
    <property type="entry name" value="ABC-3"/>
    <property type="match status" value="1"/>
</dbReference>
<feature type="transmembrane region" description="Helical" evidence="7">
    <location>
        <begin position="245"/>
        <end position="263"/>
    </location>
</feature>
<dbReference type="Gene3D" id="1.10.3470.10">
    <property type="entry name" value="ABC transporter involved in vitamin B12 uptake, BtuC"/>
    <property type="match status" value="1"/>
</dbReference>
<gene>
    <name evidence="8" type="ORF">A3D53_03820</name>
</gene>
<comment type="similarity">
    <text evidence="2 6">Belongs to the ABC-3 integral membrane protein family.</text>
</comment>
<dbReference type="GO" id="GO:0010043">
    <property type="term" value="P:response to zinc ion"/>
    <property type="evidence" value="ECO:0007669"/>
    <property type="project" value="TreeGrafter"/>
</dbReference>
<dbReference type="GO" id="GO:0055085">
    <property type="term" value="P:transmembrane transport"/>
    <property type="evidence" value="ECO:0007669"/>
    <property type="project" value="InterPro"/>
</dbReference>
<organism evidence="8 9">
    <name type="scientific">Candidatus Magasanikbacteria bacterium RIFCSPHIGHO2_02_FULL_45_10</name>
    <dbReference type="NCBI Taxonomy" id="1798679"/>
    <lineage>
        <taxon>Bacteria</taxon>
        <taxon>Candidatus Magasanikiibacteriota</taxon>
    </lineage>
</organism>
<dbReference type="SUPFAM" id="SSF81345">
    <property type="entry name" value="ABC transporter involved in vitamin B12 uptake, BtuC"/>
    <property type="match status" value="1"/>
</dbReference>
<feature type="transmembrane region" description="Helical" evidence="7">
    <location>
        <begin position="14"/>
        <end position="32"/>
    </location>
</feature>
<comment type="subcellular location">
    <subcellularLocation>
        <location evidence="6">Cell membrane</location>
        <topology evidence="6">Multi-pass membrane protein</topology>
    </subcellularLocation>
    <subcellularLocation>
        <location evidence="1">Membrane</location>
        <topology evidence="1">Multi-pass membrane protein</topology>
    </subcellularLocation>
</comment>
<evidence type="ECO:0000256" key="7">
    <source>
        <dbReference type="SAM" id="Phobius"/>
    </source>
</evidence>
<reference evidence="8 9" key="1">
    <citation type="journal article" date="2016" name="Nat. Commun.">
        <title>Thousands of microbial genomes shed light on interconnected biogeochemical processes in an aquifer system.</title>
        <authorList>
            <person name="Anantharaman K."/>
            <person name="Brown C.T."/>
            <person name="Hug L.A."/>
            <person name="Sharon I."/>
            <person name="Castelle C.J."/>
            <person name="Probst A.J."/>
            <person name="Thomas B.C."/>
            <person name="Singh A."/>
            <person name="Wilkins M.J."/>
            <person name="Karaoz U."/>
            <person name="Brodie E.L."/>
            <person name="Williams K.H."/>
            <person name="Hubbard S.S."/>
            <person name="Banfield J.F."/>
        </authorList>
    </citation>
    <scope>NUCLEOTIDE SEQUENCE [LARGE SCALE GENOMIC DNA]</scope>
</reference>
<protein>
    <recommendedName>
        <fullName evidence="10">ABC transporter</fullName>
    </recommendedName>
</protein>
<feature type="transmembrane region" description="Helical" evidence="7">
    <location>
        <begin position="39"/>
        <end position="57"/>
    </location>
</feature>
<keyword evidence="4 7" id="KW-1133">Transmembrane helix</keyword>
<keyword evidence="5 7" id="KW-0472">Membrane</keyword>
<dbReference type="Proteomes" id="UP000176413">
    <property type="component" value="Unassembled WGS sequence"/>
</dbReference>
<evidence type="ECO:0000256" key="2">
    <source>
        <dbReference type="ARBA" id="ARBA00008034"/>
    </source>
</evidence>
<evidence type="ECO:0008006" key="10">
    <source>
        <dbReference type="Google" id="ProtNLM"/>
    </source>
</evidence>
<dbReference type="GO" id="GO:0043190">
    <property type="term" value="C:ATP-binding cassette (ABC) transporter complex"/>
    <property type="evidence" value="ECO:0007669"/>
    <property type="project" value="InterPro"/>
</dbReference>
<sequence length="265" mass="28752">MILELLSYSFVQRAIISGMCAGILLAVLGIFVTLKRMSFFSDGVAHASLVGVALGLLFHREPLIYAVIFSVVFAIAIFFLEQKTTIATDSLLAILFTSSLALGIVLINLQSGFQPDLISYLFGNILTIRTFEVWLIAGLSVLIAGFIYWKYRTYLLLSLNEEVAALAGIHTKSYQLLLYVILAVATVLSIKVLGIMLVSALLIIPVSSAKLLAGSSRQLAILSILFSELAIILGMFTSLVLNLPVGSVIVLSATFLFILALVFKR</sequence>
<keyword evidence="6" id="KW-0813">Transport</keyword>
<name>A0A1F6M9U7_9BACT</name>
<dbReference type="AlphaFoldDB" id="A0A1F6M9U7"/>
<evidence type="ECO:0000313" key="9">
    <source>
        <dbReference type="Proteomes" id="UP000176413"/>
    </source>
</evidence>
<evidence type="ECO:0000256" key="3">
    <source>
        <dbReference type="ARBA" id="ARBA00022692"/>
    </source>
</evidence>
<feature type="transmembrane region" description="Helical" evidence="7">
    <location>
        <begin position="133"/>
        <end position="151"/>
    </location>
</feature>
<evidence type="ECO:0000313" key="8">
    <source>
        <dbReference type="EMBL" id="OGH68399.1"/>
    </source>
</evidence>
<dbReference type="InterPro" id="IPR037294">
    <property type="entry name" value="ABC_BtuC-like"/>
</dbReference>
<comment type="caution">
    <text evidence="8">The sequence shown here is derived from an EMBL/GenBank/DDBJ whole genome shotgun (WGS) entry which is preliminary data.</text>
</comment>
<feature type="transmembrane region" description="Helical" evidence="7">
    <location>
        <begin position="219"/>
        <end position="239"/>
    </location>
</feature>
<proteinExistence type="inferred from homology"/>
<dbReference type="InterPro" id="IPR001626">
    <property type="entry name" value="ABC_TroCD"/>
</dbReference>
<dbReference type="PANTHER" id="PTHR30477:SF0">
    <property type="entry name" value="METAL TRANSPORT SYSTEM MEMBRANE PROTEIN TM_0125-RELATED"/>
    <property type="match status" value="1"/>
</dbReference>
<dbReference type="PANTHER" id="PTHR30477">
    <property type="entry name" value="ABC-TRANSPORTER METAL-BINDING PROTEIN"/>
    <property type="match status" value="1"/>
</dbReference>
<evidence type="ECO:0000256" key="6">
    <source>
        <dbReference type="RuleBase" id="RU003943"/>
    </source>
</evidence>
<evidence type="ECO:0000256" key="4">
    <source>
        <dbReference type="ARBA" id="ARBA00022989"/>
    </source>
</evidence>
<keyword evidence="3 6" id="KW-0812">Transmembrane</keyword>
<evidence type="ECO:0000256" key="5">
    <source>
        <dbReference type="ARBA" id="ARBA00023136"/>
    </source>
</evidence>
<feature type="transmembrane region" description="Helical" evidence="7">
    <location>
        <begin position="92"/>
        <end position="113"/>
    </location>
</feature>